<accession>A0ABT1D755</accession>
<feature type="domain" description="HTH hxlR-type" evidence="5">
    <location>
        <begin position="11"/>
        <end position="111"/>
    </location>
</feature>
<dbReference type="InterPro" id="IPR036390">
    <property type="entry name" value="WH_DNA-bd_sf"/>
</dbReference>
<dbReference type="SUPFAM" id="SSF46785">
    <property type="entry name" value="Winged helix' DNA-binding domain"/>
    <property type="match status" value="1"/>
</dbReference>
<evidence type="ECO:0000256" key="4">
    <source>
        <dbReference type="SAM" id="MobiDB-lite"/>
    </source>
</evidence>
<keyword evidence="7" id="KW-1185">Reference proteome</keyword>
<feature type="region of interest" description="Disordered" evidence="4">
    <location>
        <begin position="132"/>
        <end position="168"/>
    </location>
</feature>
<dbReference type="PANTHER" id="PTHR33204:SF18">
    <property type="entry name" value="TRANSCRIPTIONAL REGULATORY PROTEIN"/>
    <property type="match status" value="1"/>
</dbReference>
<evidence type="ECO:0000313" key="7">
    <source>
        <dbReference type="Proteomes" id="UP001523392"/>
    </source>
</evidence>
<evidence type="ECO:0000256" key="1">
    <source>
        <dbReference type="ARBA" id="ARBA00023015"/>
    </source>
</evidence>
<protein>
    <submittedName>
        <fullName evidence="6">Helix-turn-helix transcriptional regulator</fullName>
    </submittedName>
</protein>
<dbReference type="RefSeq" id="WP_252954392.1">
    <property type="nucleotide sequence ID" value="NZ_JAFIRR010000103.1"/>
</dbReference>
<evidence type="ECO:0000259" key="5">
    <source>
        <dbReference type="PROSITE" id="PS51118"/>
    </source>
</evidence>
<reference evidence="6 7" key="1">
    <citation type="submission" date="2021-12" db="EMBL/GenBank/DDBJ databases">
        <title>Siccirubricoccus leaddurans sp. nov., a high concentration Zn2+ tolerance bacterium.</title>
        <authorList>
            <person name="Cao Y."/>
        </authorList>
    </citation>
    <scope>NUCLEOTIDE SEQUENCE [LARGE SCALE GENOMIC DNA]</scope>
    <source>
        <strain evidence="6 7">KC 17139</strain>
    </source>
</reference>
<keyword evidence="2" id="KW-0238">DNA-binding</keyword>
<dbReference type="InterPro" id="IPR002577">
    <property type="entry name" value="HTH_HxlR"/>
</dbReference>
<dbReference type="EMBL" id="JAFIRR010000103">
    <property type="protein sequence ID" value="MCO6417757.1"/>
    <property type="molecule type" value="Genomic_DNA"/>
</dbReference>
<name>A0ABT1D755_9PROT</name>
<comment type="caution">
    <text evidence="6">The sequence shown here is derived from an EMBL/GenBank/DDBJ whole genome shotgun (WGS) entry which is preliminary data.</text>
</comment>
<dbReference type="PANTHER" id="PTHR33204">
    <property type="entry name" value="TRANSCRIPTIONAL REGULATOR, MARR FAMILY"/>
    <property type="match status" value="1"/>
</dbReference>
<dbReference type="Gene3D" id="1.10.10.10">
    <property type="entry name" value="Winged helix-like DNA-binding domain superfamily/Winged helix DNA-binding domain"/>
    <property type="match status" value="1"/>
</dbReference>
<dbReference type="InterPro" id="IPR036388">
    <property type="entry name" value="WH-like_DNA-bd_sf"/>
</dbReference>
<gene>
    <name evidence="6" type="ORF">JYK14_16540</name>
</gene>
<dbReference type="PROSITE" id="PS51118">
    <property type="entry name" value="HTH_HXLR"/>
    <property type="match status" value="1"/>
</dbReference>
<dbReference type="Proteomes" id="UP001523392">
    <property type="component" value="Unassembled WGS sequence"/>
</dbReference>
<keyword evidence="3" id="KW-0804">Transcription</keyword>
<evidence type="ECO:0000313" key="6">
    <source>
        <dbReference type="EMBL" id="MCO6417757.1"/>
    </source>
</evidence>
<evidence type="ECO:0000256" key="3">
    <source>
        <dbReference type="ARBA" id="ARBA00023163"/>
    </source>
</evidence>
<sequence length="168" mass="18629">MSRIDFSRMRCPVARSMAVLGERWAMLVLREAFYGTTRFDEFERNLGIAPNILSARLRQLTEHGLLEKTPLCASRGPGARHEYRLTEKGRDFFPAYLALKAWADRWMTGPEGPPVMLEEAATGRPVVAPPVLSAAGTPLRPEDIRVLPGPGAGRATRARFGETPQDGR</sequence>
<dbReference type="Pfam" id="PF01638">
    <property type="entry name" value="HxlR"/>
    <property type="match status" value="1"/>
</dbReference>
<organism evidence="6 7">
    <name type="scientific">Siccirubricoccus soli</name>
    <dbReference type="NCBI Taxonomy" id="2899147"/>
    <lineage>
        <taxon>Bacteria</taxon>
        <taxon>Pseudomonadati</taxon>
        <taxon>Pseudomonadota</taxon>
        <taxon>Alphaproteobacteria</taxon>
        <taxon>Acetobacterales</taxon>
        <taxon>Roseomonadaceae</taxon>
        <taxon>Siccirubricoccus</taxon>
    </lineage>
</organism>
<proteinExistence type="predicted"/>
<keyword evidence="1" id="KW-0805">Transcription regulation</keyword>
<evidence type="ECO:0000256" key="2">
    <source>
        <dbReference type="ARBA" id="ARBA00023125"/>
    </source>
</evidence>